<dbReference type="EMBL" id="NGFO01000007">
    <property type="protein sequence ID" value="OUC79430.1"/>
    <property type="molecule type" value="Genomic_DNA"/>
</dbReference>
<evidence type="ECO:0000256" key="2">
    <source>
        <dbReference type="SAM" id="Phobius"/>
    </source>
</evidence>
<keyword evidence="2" id="KW-1133">Transmembrane helix</keyword>
<dbReference type="OrthoDB" id="6021991at2"/>
<evidence type="ECO:0000313" key="3">
    <source>
        <dbReference type="EMBL" id="OUC79430.1"/>
    </source>
</evidence>
<keyword evidence="4" id="KW-1185">Reference proteome</keyword>
<evidence type="ECO:0000313" key="4">
    <source>
        <dbReference type="Proteomes" id="UP000194632"/>
    </source>
</evidence>
<dbReference type="RefSeq" id="WP_086534843.1">
    <property type="nucleotide sequence ID" value="NZ_JBLKRZ010000013.1"/>
</dbReference>
<dbReference type="Proteomes" id="UP000194632">
    <property type="component" value="Unassembled WGS sequence"/>
</dbReference>
<keyword evidence="2" id="KW-0812">Transmembrane</keyword>
<reference evidence="3 4" key="1">
    <citation type="submission" date="2017-05" db="EMBL/GenBank/DDBJ databases">
        <title>Biotechnological potential of actinobacteria isolated from South African environments.</title>
        <authorList>
            <person name="Le Roes-Hill M."/>
            <person name="Prins A."/>
            <person name="Durrell K.A."/>
        </authorList>
    </citation>
    <scope>NUCLEOTIDE SEQUENCE [LARGE SCALE GENOMIC DNA]</scope>
    <source>
        <strain evidence="3">BS2</strain>
    </source>
</reference>
<feature type="region of interest" description="Disordered" evidence="1">
    <location>
        <begin position="32"/>
        <end position="76"/>
    </location>
</feature>
<keyword evidence="2" id="KW-0472">Membrane</keyword>
<feature type="compositionally biased region" description="Basic and acidic residues" evidence="1">
    <location>
        <begin position="56"/>
        <end position="67"/>
    </location>
</feature>
<dbReference type="STRING" id="417102.CA982_08220"/>
<dbReference type="AlphaFoldDB" id="A0A243QCG1"/>
<name>A0A243QCG1_9ACTN</name>
<proteinExistence type="predicted"/>
<protein>
    <submittedName>
        <fullName evidence="3">Uncharacterized protein</fullName>
    </submittedName>
</protein>
<organism evidence="3 4">
    <name type="scientific">Gordonia lacunae</name>
    <dbReference type="NCBI Taxonomy" id="417102"/>
    <lineage>
        <taxon>Bacteria</taxon>
        <taxon>Bacillati</taxon>
        <taxon>Actinomycetota</taxon>
        <taxon>Actinomycetes</taxon>
        <taxon>Mycobacteriales</taxon>
        <taxon>Gordoniaceae</taxon>
        <taxon>Gordonia</taxon>
    </lineage>
</organism>
<comment type="caution">
    <text evidence="3">The sequence shown here is derived from an EMBL/GenBank/DDBJ whole genome shotgun (WGS) entry which is preliminary data.</text>
</comment>
<evidence type="ECO:0000256" key="1">
    <source>
        <dbReference type="SAM" id="MobiDB-lite"/>
    </source>
</evidence>
<gene>
    <name evidence="3" type="ORF">CA982_08220</name>
</gene>
<accession>A0A243QCG1</accession>
<sequence length="193" mass="21233">MPAYPADRPNYPDTSALVDRIPGWGVDLDTANRPSVPRELPVQPAPGVHWTVPDDQPEHSPRERSNEHAFLPPVFGTSTPPRGLSGAIRRLAYRYSEGRAAHWLILLYADRVASVEAHLASFASARPDNPITETGIASEFSYNGWSSRRGSTRVDTNHTWIDPLIVGGPWVISAALAGVAVRRLLRVARRSSR</sequence>
<feature type="transmembrane region" description="Helical" evidence="2">
    <location>
        <begin position="164"/>
        <end position="185"/>
    </location>
</feature>